<accession>A0ACB9QF32</accession>
<dbReference type="EMBL" id="CM042885">
    <property type="protein sequence ID" value="KAI4364025.1"/>
    <property type="molecule type" value="Genomic_DNA"/>
</dbReference>
<reference evidence="2" key="1">
    <citation type="journal article" date="2023" name="Front. Plant Sci.">
        <title>Chromosomal-level genome assembly of Melastoma candidum provides insights into trichome evolution.</title>
        <authorList>
            <person name="Zhong Y."/>
            <person name="Wu W."/>
            <person name="Sun C."/>
            <person name="Zou P."/>
            <person name="Liu Y."/>
            <person name="Dai S."/>
            <person name="Zhou R."/>
        </authorList>
    </citation>
    <scope>NUCLEOTIDE SEQUENCE [LARGE SCALE GENOMIC DNA]</scope>
</reference>
<sequence>MLDSYFSSLEQYISKVKDVPVRCLRSPSDGRCPTLDEVEDAKRSLKECLSDLFKLFMNDRLADALSTLSMAEVGLSASQARSVRSFWDRIEEFTLDFLSFEQDNAEFQLQMLLKDLMFSKMKMCHEQYLTFKKLSKQLAEVEEGYERKIGEVRKMKKRLEQDILFKNLSEQLAEEEEECERKIEELSERKEKLVSDWEVLLAESQEAKSKYAEHEMKAKDAEEKKRVAEERMSRSTMAWSSLKHEFA</sequence>
<evidence type="ECO:0000313" key="2">
    <source>
        <dbReference type="Proteomes" id="UP001057402"/>
    </source>
</evidence>
<keyword evidence="2" id="KW-1185">Reference proteome</keyword>
<name>A0ACB9QF32_9MYRT</name>
<organism evidence="1 2">
    <name type="scientific">Melastoma candidum</name>
    <dbReference type="NCBI Taxonomy" id="119954"/>
    <lineage>
        <taxon>Eukaryota</taxon>
        <taxon>Viridiplantae</taxon>
        <taxon>Streptophyta</taxon>
        <taxon>Embryophyta</taxon>
        <taxon>Tracheophyta</taxon>
        <taxon>Spermatophyta</taxon>
        <taxon>Magnoliopsida</taxon>
        <taxon>eudicotyledons</taxon>
        <taxon>Gunneridae</taxon>
        <taxon>Pentapetalae</taxon>
        <taxon>rosids</taxon>
        <taxon>malvids</taxon>
        <taxon>Myrtales</taxon>
        <taxon>Melastomataceae</taxon>
        <taxon>Melastomatoideae</taxon>
        <taxon>Melastomateae</taxon>
        <taxon>Melastoma</taxon>
    </lineage>
</organism>
<dbReference type="Proteomes" id="UP001057402">
    <property type="component" value="Chromosome 6"/>
</dbReference>
<comment type="caution">
    <text evidence="1">The sequence shown here is derived from an EMBL/GenBank/DDBJ whole genome shotgun (WGS) entry which is preliminary data.</text>
</comment>
<proteinExistence type="predicted"/>
<evidence type="ECO:0000313" key="1">
    <source>
        <dbReference type="EMBL" id="KAI4364025.1"/>
    </source>
</evidence>
<protein>
    <submittedName>
        <fullName evidence="1">Uncharacterized protein</fullName>
    </submittedName>
</protein>
<gene>
    <name evidence="1" type="ORF">MLD38_020169</name>
</gene>